<dbReference type="EMBL" id="BMFV01000025">
    <property type="protein sequence ID" value="GGH85242.1"/>
    <property type="molecule type" value="Genomic_DNA"/>
</dbReference>
<dbReference type="PROSITE" id="PS51677">
    <property type="entry name" value="NODB"/>
    <property type="match status" value="1"/>
</dbReference>
<dbReference type="InterPro" id="IPR002509">
    <property type="entry name" value="NODB_dom"/>
</dbReference>
<accession>A0A8J3EN26</accession>
<keyword evidence="3" id="KW-1185">Reference proteome</keyword>
<organism evidence="2 3">
    <name type="scientific">Pullulanibacillus pueri</name>
    <dbReference type="NCBI Taxonomy" id="1437324"/>
    <lineage>
        <taxon>Bacteria</taxon>
        <taxon>Bacillati</taxon>
        <taxon>Bacillota</taxon>
        <taxon>Bacilli</taxon>
        <taxon>Bacillales</taxon>
        <taxon>Sporolactobacillaceae</taxon>
        <taxon>Pullulanibacillus</taxon>
    </lineage>
</organism>
<sequence length="238" mass="27564">MFITILIFAIILVIFLLYDVLPTVLMRTFSIGVLKKSTVKGKVALTFDDGPDPRHTLKLLDLLKRYQVQATFFVVGECAEKHPEILKRMNREGHSIGIHHYKHKSNWFLMPSQTRFQCQKTAEIIKRITGKAPKYYRPPWGKLNLFTYWVARPYKLVIWSAILGDWSLKLGKQRLLERLYRNLCDGAVIVLHDSNQSPGADNGAADVMIEALEVFLPNVYQTYRFVTVDELFPKEHLK</sequence>
<dbReference type="RefSeq" id="WP_188498213.1">
    <property type="nucleotide sequence ID" value="NZ_BMFV01000025.1"/>
</dbReference>
<evidence type="ECO:0000259" key="1">
    <source>
        <dbReference type="PROSITE" id="PS51677"/>
    </source>
</evidence>
<reference evidence="2" key="1">
    <citation type="journal article" date="2014" name="Int. J. Syst. Evol. Microbiol.">
        <title>Complete genome sequence of Corynebacterium casei LMG S-19264T (=DSM 44701T), isolated from a smear-ripened cheese.</title>
        <authorList>
            <consortium name="US DOE Joint Genome Institute (JGI-PGF)"/>
            <person name="Walter F."/>
            <person name="Albersmeier A."/>
            <person name="Kalinowski J."/>
            <person name="Ruckert C."/>
        </authorList>
    </citation>
    <scope>NUCLEOTIDE SEQUENCE</scope>
    <source>
        <strain evidence="2">CGMCC 1.12777</strain>
    </source>
</reference>
<dbReference type="CDD" id="cd10959">
    <property type="entry name" value="CE4_NodB_like_3"/>
    <property type="match status" value="1"/>
</dbReference>
<dbReference type="Pfam" id="PF01522">
    <property type="entry name" value="Polysacc_deac_1"/>
    <property type="match status" value="1"/>
</dbReference>
<dbReference type="InterPro" id="IPR011330">
    <property type="entry name" value="Glyco_hydro/deAcase_b/a-brl"/>
</dbReference>
<name>A0A8J3EN26_9BACL</name>
<evidence type="ECO:0000313" key="2">
    <source>
        <dbReference type="EMBL" id="GGH85242.1"/>
    </source>
</evidence>
<dbReference type="AlphaFoldDB" id="A0A8J3EN26"/>
<dbReference type="Proteomes" id="UP000656813">
    <property type="component" value="Unassembled WGS sequence"/>
</dbReference>
<dbReference type="PANTHER" id="PTHR10587">
    <property type="entry name" value="GLYCOSYL TRANSFERASE-RELATED"/>
    <property type="match status" value="1"/>
</dbReference>
<protein>
    <submittedName>
        <fullName evidence="2">Polysaccharide deacetylase familiy protein</fullName>
    </submittedName>
</protein>
<proteinExistence type="predicted"/>
<dbReference type="SUPFAM" id="SSF88713">
    <property type="entry name" value="Glycoside hydrolase/deacetylase"/>
    <property type="match status" value="1"/>
</dbReference>
<comment type="caution">
    <text evidence="2">The sequence shown here is derived from an EMBL/GenBank/DDBJ whole genome shotgun (WGS) entry which is preliminary data.</text>
</comment>
<dbReference type="GO" id="GO:0005975">
    <property type="term" value="P:carbohydrate metabolic process"/>
    <property type="evidence" value="ECO:0007669"/>
    <property type="project" value="InterPro"/>
</dbReference>
<dbReference type="PANTHER" id="PTHR10587:SF137">
    <property type="entry name" value="4-DEOXY-4-FORMAMIDO-L-ARABINOSE-PHOSPHOUNDECAPRENOL DEFORMYLASE ARND-RELATED"/>
    <property type="match status" value="1"/>
</dbReference>
<reference evidence="2" key="2">
    <citation type="submission" date="2020-09" db="EMBL/GenBank/DDBJ databases">
        <authorList>
            <person name="Sun Q."/>
            <person name="Zhou Y."/>
        </authorList>
    </citation>
    <scope>NUCLEOTIDE SEQUENCE</scope>
    <source>
        <strain evidence="2">CGMCC 1.12777</strain>
    </source>
</reference>
<dbReference type="InterPro" id="IPR050248">
    <property type="entry name" value="Polysacc_deacetylase_ArnD"/>
</dbReference>
<gene>
    <name evidence="2" type="ORF">GCM10007096_30180</name>
</gene>
<dbReference type="Gene3D" id="3.20.20.370">
    <property type="entry name" value="Glycoside hydrolase/deacetylase"/>
    <property type="match status" value="1"/>
</dbReference>
<dbReference type="GO" id="GO:0016810">
    <property type="term" value="F:hydrolase activity, acting on carbon-nitrogen (but not peptide) bonds"/>
    <property type="evidence" value="ECO:0007669"/>
    <property type="project" value="InterPro"/>
</dbReference>
<feature type="domain" description="NodB homology" evidence="1">
    <location>
        <begin position="41"/>
        <end position="228"/>
    </location>
</feature>
<evidence type="ECO:0000313" key="3">
    <source>
        <dbReference type="Proteomes" id="UP000656813"/>
    </source>
</evidence>